<name>A0ACC3ME36_9PEZI</name>
<reference evidence="1" key="1">
    <citation type="submission" date="2023-07" db="EMBL/GenBank/DDBJ databases">
        <title>Black Yeasts Isolated from many extreme environments.</title>
        <authorList>
            <person name="Coleine C."/>
            <person name="Stajich J.E."/>
            <person name="Selbmann L."/>
        </authorList>
    </citation>
    <scope>NUCLEOTIDE SEQUENCE</scope>
    <source>
        <strain evidence="1">CCFEE 5714</strain>
    </source>
</reference>
<dbReference type="EMBL" id="JAUTXU010000300">
    <property type="protein sequence ID" value="KAK3686828.1"/>
    <property type="molecule type" value="Genomic_DNA"/>
</dbReference>
<comment type="caution">
    <text evidence="1">The sequence shown here is derived from an EMBL/GenBank/DDBJ whole genome shotgun (WGS) entry which is preliminary data.</text>
</comment>
<evidence type="ECO:0000313" key="2">
    <source>
        <dbReference type="Proteomes" id="UP001281147"/>
    </source>
</evidence>
<organism evidence="1 2">
    <name type="scientific">Vermiconidia calcicola</name>
    <dbReference type="NCBI Taxonomy" id="1690605"/>
    <lineage>
        <taxon>Eukaryota</taxon>
        <taxon>Fungi</taxon>
        <taxon>Dikarya</taxon>
        <taxon>Ascomycota</taxon>
        <taxon>Pezizomycotina</taxon>
        <taxon>Dothideomycetes</taxon>
        <taxon>Dothideomycetidae</taxon>
        <taxon>Mycosphaerellales</taxon>
        <taxon>Extremaceae</taxon>
        <taxon>Vermiconidia</taxon>
    </lineage>
</organism>
<keyword evidence="2" id="KW-1185">Reference proteome</keyword>
<sequence>MVRLRSAPVSQQSAPSPTATRPALKEKTNTPRTKAPVYGDDGDVERVGQDARPRRGQAKKAKQDSDELVMAAGLGPADLDDKAVEPTEPPMTTDELAKSDAPPPLTAKAGRRPPRAAREVVQSEAQSKVMDDVKRRMQATARKEATAKRTSAPTAPESVGPSSDSLPVKPTAARQSTNTAAERSEFSLSPSPPPLGKLNTVNKQRSSFAQPGSGLRPQSTPAVESSILALKNFKRRPRQLSMLQMVQQRTASARPSAAHVQATEDPDVSDLEGEEVDEKLTPDAEGTPLQATYPERQTSAEANAISRCKAPTFEPSNKRKSEHDDHSSSALDALRAKRQKSTGPDLEERLPVVPQMRGTSQQPSSEQQKTAAHFRNTGYQLVTFIDAANRTIFIRPAPHFRGPRYCRPVHGKGTKRHRVCPAK</sequence>
<evidence type="ECO:0000313" key="1">
    <source>
        <dbReference type="EMBL" id="KAK3686828.1"/>
    </source>
</evidence>
<dbReference type="Proteomes" id="UP001281147">
    <property type="component" value="Unassembled WGS sequence"/>
</dbReference>
<protein>
    <submittedName>
        <fullName evidence="1">Uncharacterized protein</fullName>
    </submittedName>
</protein>
<accession>A0ACC3ME36</accession>
<gene>
    <name evidence="1" type="ORF">LTR37_019419</name>
</gene>
<proteinExistence type="predicted"/>